<dbReference type="EMBL" id="JARKIB010000023">
    <property type="protein sequence ID" value="KAJ7766897.1"/>
    <property type="molecule type" value="Genomic_DNA"/>
</dbReference>
<accession>A0AAD7JNC9</accession>
<evidence type="ECO:0000313" key="13">
    <source>
        <dbReference type="EMBL" id="KAJ7766897.1"/>
    </source>
</evidence>
<comment type="subcellular location">
    <subcellularLocation>
        <location evidence="1">Nucleus</location>
    </subcellularLocation>
</comment>
<dbReference type="GO" id="GO:0003886">
    <property type="term" value="F:DNA (cytosine-5-)-methyltransferase activity"/>
    <property type="evidence" value="ECO:0007669"/>
    <property type="project" value="UniProtKB-EC"/>
</dbReference>
<evidence type="ECO:0000256" key="4">
    <source>
        <dbReference type="ARBA" id="ARBA00022679"/>
    </source>
</evidence>
<evidence type="ECO:0000256" key="5">
    <source>
        <dbReference type="ARBA" id="ARBA00022691"/>
    </source>
</evidence>
<comment type="similarity">
    <text evidence="9 10">Belongs to the class I-like SAM-binding methyltransferase superfamily. C5-methyltransferase family.</text>
</comment>
<dbReference type="GO" id="GO:0003682">
    <property type="term" value="F:chromatin binding"/>
    <property type="evidence" value="ECO:0007669"/>
    <property type="project" value="InterPro"/>
</dbReference>
<sequence>MSPHLVPYVLIERSPRKSHLESSRKRKASLSPSPSSSFRAPSPNPSPTKKLRGDQDVDVAAKRFFRFDWDEDADREESPTISLLELARRRPASPTVSELAGPSIRSVHDVQDEFMSVDEPDSSTTAADEIEKYADFVEEHRLPKLLHETPGDGLPIRRLRDFTIFNRDDMRLISAVELLQDDLPLGTYGASGLVTSVDENDQSGSEDGDDCGRVKLLPLVGFDVHDFNEDCDDEVNEYIYIKTNRAWYILETASRKYQPLWRPFKMQHNLTHRALTRALNDPPVTYPQFFRSLNLQEQTAVESDDVVAYMSRAIYRAIEANAPLARVPLIQHVIKEEEAVSEQSSSESSAFGDYSEDPLSEEGEEGEEGEDASSKSFTHSDQRKSKPGQHAQNYFTDVVARVVRKHLSSPVYVVGAEFKAANETMAKELQEMLEHHDDPANVRWVDHLRKPGYYSSVKMDGVLYKIGDVVAVASGGDDNTHRADSEDSAVEHCVNNFANNVWFCQIMYFFDNPEEKERGKPRKMFHGHWFSHGSRTLLQEVTHTQELFLLHECDDIAVASIFQKCDVRFLDISENEEADKFDPEARDYFCQLTYDAETHEFTDLPTQEERERLEQHLDKDPQDHCLSCKRESDLTLYRLVQRVDDGLAQYGRVYHADDFVYIKPDLDAKTGLCLFIAQVLSVDFEGLLLEVRYYERHPDDSRQIYRTRRKNSVKVDDLDGHCFVRHLDPEDPEEEKEIESWVEAHPDHFYLCSKASKGNLEAIDKEDFDHCEACFDAHCGRLQEAVELTKNFGKIPVLEVFSGAGGLSQGLDQSGFFETKWAVEKSVPAAETFRLNHPETNVLCADINDLLRYSVDLRDGKTPEVFRSADKAGTPISRESVPTPGYGPGVVCGGPPCQSFSGANGHKKEDDSRSTLPFTMLSVAEVYEANFFLLENVTGLLQHSVRNGKGREGRVEKATLKLIIRALTALGFQVRFKVLQAGQYGAPQHRERVIFFGAKRGCKLPEFPVPTHAFLRPAYRHKLFIKDDFIPPARRGRGPDDDHIFAPHASVSIEDAIGDLPGFDWVNPHNVMDKTPEDATELNQRVAKGIRQFPSDKAPVGFCDPVAYLTPPQTRYQRAMRRGNPKKVEHHITDSATPFVAEVSATVPLKPLANHKDLPKEFFNSKLKEMSSLSRDSPIACFGRLDAQSYFKTAMTQAQPRSRGSYLLHPSQKRAISVVEAKRAQGFPDDYVLWSDKSKAGSRVKDYYRHIGNAVPVPLAAALARSLQEAIVETAKRLPREESSTREDSPTV</sequence>
<dbReference type="Pfam" id="PF00145">
    <property type="entry name" value="DNA_methylase"/>
    <property type="match status" value="2"/>
</dbReference>
<dbReference type="PANTHER" id="PTHR10629">
    <property type="entry name" value="CYTOSINE-SPECIFIC METHYLTRANSFERASE"/>
    <property type="match status" value="1"/>
</dbReference>
<dbReference type="GO" id="GO:0032259">
    <property type="term" value="P:methylation"/>
    <property type="evidence" value="ECO:0007669"/>
    <property type="project" value="UniProtKB-KW"/>
</dbReference>
<keyword evidence="6" id="KW-0677">Repeat</keyword>
<keyword evidence="8" id="KW-0539">Nucleus</keyword>
<evidence type="ECO:0000256" key="8">
    <source>
        <dbReference type="ARBA" id="ARBA00023242"/>
    </source>
</evidence>
<reference evidence="13" key="1">
    <citation type="submission" date="2023-03" db="EMBL/GenBank/DDBJ databases">
        <title>Massive genome expansion in bonnet fungi (Mycena s.s.) driven by repeated elements and novel gene families across ecological guilds.</title>
        <authorList>
            <consortium name="Lawrence Berkeley National Laboratory"/>
            <person name="Harder C.B."/>
            <person name="Miyauchi S."/>
            <person name="Viragh M."/>
            <person name="Kuo A."/>
            <person name="Thoen E."/>
            <person name="Andreopoulos B."/>
            <person name="Lu D."/>
            <person name="Skrede I."/>
            <person name="Drula E."/>
            <person name="Henrissat B."/>
            <person name="Morin E."/>
            <person name="Kohler A."/>
            <person name="Barry K."/>
            <person name="LaButti K."/>
            <person name="Morin E."/>
            <person name="Salamov A."/>
            <person name="Lipzen A."/>
            <person name="Mereny Z."/>
            <person name="Hegedus B."/>
            <person name="Baldrian P."/>
            <person name="Stursova M."/>
            <person name="Weitz H."/>
            <person name="Taylor A."/>
            <person name="Grigoriev I.V."/>
            <person name="Nagy L.G."/>
            <person name="Martin F."/>
            <person name="Kauserud H."/>
        </authorList>
    </citation>
    <scope>NUCLEOTIDE SEQUENCE</scope>
    <source>
        <strain evidence="13">CBHHK182m</strain>
    </source>
</reference>
<feature type="domain" description="BAH" evidence="12">
    <location>
        <begin position="462"/>
        <end position="605"/>
    </location>
</feature>
<dbReference type="GO" id="GO:0005634">
    <property type="term" value="C:nucleus"/>
    <property type="evidence" value="ECO:0007669"/>
    <property type="project" value="UniProtKB-SubCell"/>
</dbReference>
<dbReference type="EC" id="2.1.1.37" evidence="2"/>
<dbReference type="GO" id="GO:0003677">
    <property type="term" value="F:DNA binding"/>
    <property type="evidence" value="ECO:0007669"/>
    <property type="project" value="UniProtKB-KW"/>
</dbReference>
<dbReference type="GO" id="GO:0044027">
    <property type="term" value="P:negative regulation of gene expression via chromosomal CpG island methylation"/>
    <property type="evidence" value="ECO:0007669"/>
    <property type="project" value="TreeGrafter"/>
</dbReference>
<evidence type="ECO:0000256" key="6">
    <source>
        <dbReference type="ARBA" id="ARBA00022737"/>
    </source>
</evidence>
<evidence type="ECO:0000256" key="1">
    <source>
        <dbReference type="ARBA" id="ARBA00004123"/>
    </source>
</evidence>
<evidence type="ECO:0000256" key="9">
    <source>
        <dbReference type="PROSITE-ProRule" id="PRU01016"/>
    </source>
</evidence>
<dbReference type="PANTHER" id="PTHR10629:SF52">
    <property type="entry name" value="DNA (CYTOSINE-5)-METHYLTRANSFERASE 1"/>
    <property type="match status" value="1"/>
</dbReference>
<gene>
    <name evidence="13" type="ORF">B0H16DRAFT_1522755</name>
</gene>
<evidence type="ECO:0000256" key="11">
    <source>
        <dbReference type="SAM" id="MobiDB-lite"/>
    </source>
</evidence>
<dbReference type="SUPFAM" id="SSF53335">
    <property type="entry name" value="S-adenosyl-L-methionine-dependent methyltransferases"/>
    <property type="match status" value="1"/>
</dbReference>
<feature type="compositionally biased region" description="Basic and acidic residues" evidence="11">
    <location>
        <begin position="13"/>
        <end position="23"/>
    </location>
</feature>
<evidence type="ECO:0000256" key="10">
    <source>
        <dbReference type="RuleBase" id="RU000416"/>
    </source>
</evidence>
<dbReference type="InterPro" id="IPR022702">
    <property type="entry name" value="Cytosine_MeTrfase1_RFD"/>
</dbReference>
<dbReference type="Gene3D" id="2.30.30.490">
    <property type="match status" value="2"/>
</dbReference>
<dbReference type="PROSITE" id="PS51679">
    <property type="entry name" value="SAM_MT_C5"/>
    <property type="match status" value="1"/>
</dbReference>
<feature type="region of interest" description="Disordered" evidence="11">
    <location>
        <begin position="337"/>
        <end position="390"/>
    </location>
</feature>
<dbReference type="Gene3D" id="3.40.50.150">
    <property type="entry name" value="Vaccinia Virus protein VP39"/>
    <property type="match status" value="1"/>
</dbReference>
<proteinExistence type="inferred from homology"/>
<evidence type="ECO:0000256" key="7">
    <source>
        <dbReference type="ARBA" id="ARBA00023125"/>
    </source>
</evidence>
<dbReference type="PRINTS" id="PR00105">
    <property type="entry name" value="C5METTRFRASE"/>
</dbReference>
<dbReference type="Proteomes" id="UP001215598">
    <property type="component" value="Unassembled WGS sequence"/>
</dbReference>
<evidence type="ECO:0000259" key="12">
    <source>
        <dbReference type="PROSITE" id="PS51038"/>
    </source>
</evidence>
<dbReference type="InterPro" id="IPR001025">
    <property type="entry name" value="BAH_dom"/>
</dbReference>
<dbReference type="NCBIfam" id="TIGR00675">
    <property type="entry name" value="dcm"/>
    <property type="match status" value="1"/>
</dbReference>
<dbReference type="PROSITE" id="PS51038">
    <property type="entry name" value="BAH"/>
    <property type="match status" value="1"/>
</dbReference>
<feature type="region of interest" description="Disordered" evidence="11">
    <location>
        <begin position="1"/>
        <end position="55"/>
    </location>
</feature>
<dbReference type="InterPro" id="IPR029063">
    <property type="entry name" value="SAM-dependent_MTases_sf"/>
</dbReference>
<feature type="compositionally biased region" description="Low complexity" evidence="11">
    <location>
        <begin position="29"/>
        <end position="41"/>
    </location>
</feature>
<dbReference type="InterPro" id="IPR001525">
    <property type="entry name" value="C5_MeTfrase"/>
</dbReference>
<feature type="active site" evidence="9">
    <location>
        <position position="897"/>
    </location>
</feature>
<dbReference type="Gene3D" id="3.90.120.10">
    <property type="entry name" value="DNA Methylase, subunit A, domain 2"/>
    <property type="match status" value="1"/>
</dbReference>
<keyword evidence="7" id="KW-0238">DNA-binding</keyword>
<dbReference type="Pfam" id="PF12047">
    <property type="entry name" value="DNMT1-RFD"/>
    <property type="match status" value="1"/>
</dbReference>
<dbReference type="InterPro" id="IPR031303">
    <property type="entry name" value="C5_meth_CS"/>
</dbReference>
<name>A0AAD7JNC9_9AGAR</name>
<evidence type="ECO:0000256" key="2">
    <source>
        <dbReference type="ARBA" id="ARBA00011975"/>
    </source>
</evidence>
<keyword evidence="4 9" id="KW-0808">Transferase</keyword>
<keyword evidence="14" id="KW-1185">Reference proteome</keyword>
<dbReference type="PROSITE" id="PS00095">
    <property type="entry name" value="C5_MTASE_2"/>
    <property type="match status" value="1"/>
</dbReference>
<dbReference type="SMART" id="SM00439">
    <property type="entry name" value="BAH"/>
    <property type="match status" value="1"/>
</dbReference>
<dbReference type="InterPro" id="IPR043151">
    <property type="entry name" value="BAH_sf"/>
</dbReference>
<comment type="caution">
    <text evidence="13">The sequence shown here is derived from an EMBL/GenBank/DDBJ whole genome shotgun (WGS) entry which is preliminary data.</text>
</comment>
<protein>
    <recommendedName>
        <fullName evidence="2">DNA (cytosine-5-)-methyltransferase</fullName>
        <ecNumber evidence="2">2.1.1.37</ecNumber>
    </recommendedName>
</protein>
<keyword evidence="3 9" id="KW-0489">Methyltransferase</keyword>
<evidence type="ECO:0000313" key="14">
    <source>
        <dbReference type="Proteomes" id="UP001215598"/>
    </source>
</evidence>
<dbReference type="InterPro" id="IPR050390">
    <property type="entry name" value="C5-Methyltransferase"/>
</dbReference>
<evidence type="ECO:0000256" key="3">
    <source>
        <dbReference type="ARBA" id="ARBA00022603"/>
    </source>
</evidence>
<keyword evidence="5 9" id="KW-0949">S-adenosyl-L-methionine</keyword>
<dbReference type="Pfam" id="PF01426">
    <property type="entry name" value="BAH"/>
    <property type="match status" value="1"/>
</dbReference>
<organism evidence="13 14">
    <name type="scientific">Mycena metata</name>
    <dbReference type="NCBI Taxonomy" id="1033252"/>
    <lineage>
        <taxon>Eukaryota</taxon>
        <taxon>Fungi</taxon>
        <taxon>Dikarya</taxon>
        <taxon>Basidiomycota</taxon>
        <taxon>Agaricomycotina</taxon>
        <taxon>Agaricomycetes</taxon>
        <taxon>Agaricomycetidae</taxon>
        <taxon>Agaricales</taxon>
        <taxon>Marasmiineae</taxon>
        <taxon>Mycenaceae</taxon>
        <taxon>Mycena</taxon>
    </lineage>
</organism>
<feature type="compositionally biased region" description="Acidic residues" evidence="11">
    <location>
        <begin position="354"/>
        <end position="371"/>
    </location>
</feature>